<feature type="domain" description="Reverse transcriptase zinc-binding" evidence="1">
    <location>
        <begin position="180"/>
        <end position="246"/>
    </location>
</feature>
<organism evidence="2 3">
    <name type="scientific">Platanthera zijinensis</name>
    <dbReference type="NCBI Taxonomy" id="2320716"/>
    <lineage>
        <taxon>Eukaryota</taxon>
        <taxon>Viridiplantae</taxon>
        <taxon>Streptophyta</taxon>
        <taxon>Embryophyta</taxon>
        <taxon>Tracheophyta</taxon>
        <taxon>Spermatophyta</taxon>
        <taxon>Magnoliopsida</taxon>
        <taxon>Liliopsida</taxon>
        <taxon>Asparagales</taxon>
        <taxon>Orchidaceae</taxon>
        <taxon>Orchidoideae</taxon>
        <taxon>Orchideae</taxon>
        <taxon>Orchidinae</taxon>
        <taxon>Platanthera</taxon>
    </lineage>
</organism>
<reference evidence="2 3" key="1">
    <citation type="journal article" date="2022" name="Nat. Plants">
        <title>Genomes of leafy and leafless Platanthera orchids illuminate the evolution of mycoheterotrophy.</title>
        <authorList>
            <person name="Li M.H."/>
            <person name="Liu K.W."/>
            <person name="Li Z."/>
            <person name="Lu H.C."/>
            <person name="Ye Q.L."/>
            <person name="Zhang D."/>
            <person name="Wang J.Y."/>
            <person name="Li Y.F."/>
            <person name="Zhong Z.M."/>
            <person name="Liu X."/>
            <person name="Yu X."/>
            <person name="Liu D.K."/>
            <person name="Tu X.D."/>
            <person name="Liu B."/>
            <person name="Hao Y."/>
            <person name="Liao X.Y."/>
            <person name="Jiang Y.T."/>
            <person name="Sun W.H."/>
            <person name="Chen J."/>
            <person name="Chen Y.Q."/>
            <person name="Ai Y."/>
            <person name="Zhai J.W."/>
            <person name="Wu S.S."/>
            <person name="Zhou Z."/>
            <person name="Hsiao Y.Y."/>
            <person name="Wu W.L."/>
            <person name="Chen Y.Y."/>
            <person name="Lin Y.F."/>
            <person name="Hsu J.L."/>
            <person name="Li C.Y."/>
            <person name="Wang Z.W."/>
            <person name="Zhao X."/>
            <person name="Zhong W.Y."/>
            <person name="Ma X.K."/>
            <person name="Ma L."/>
            <person name="Huang J."/>
            <person name="Chen G.Z."/>
            <person name="Huang M.Z."/>
            <person name="Huang L."/>
            <person name="Peng D.H."/>
            <person name="Luo Y.B."/>
            <person name="Zou S.Q."/>
            <person name="Chen S.P."/>
            <person name="Lan S."/>
            <person name="Tsai W.C."/>
            <person name="Van de Peer Y."/>
            <person name="Liu Z.J."/>
        </authorList>
    </citation>
    <scope>NUCLEOTIDE SEQUENCE [LARGE SCALE GENOMIC DNA]</scope>
    <source>
        <strain evidence="2">Lor287</strain>
    </source>
</reference>
<dbReference type="Pfam" id="PF13966">
    <property type="entry name" value="zf-RVT"/>
    <property type="match status" value="1"/>
</dbReference>
<evidence type="ECO:0000259" key="1">
    <source>
        <dbReference type="Pfam" id="PF13966"/>
    </source>
</evidence>
<dbReference type="AlphaFoldDB" id="A0AAP0B787"/>
<keyword evidence="3" id="KW-1185">Reference proteome</keyword>
<protein>
    <recommendedName>
        <fullName evidence="1">Reverse transcriptase zinc-binding domain-containing protein</fullName>
    </recommendedName>
</protein>
<evidence type="ECO:0000313" key="3">
    <source>
        <dbReference type="Proteomes" id="UP001418222"/>
    </source>
</evidence>
<sequence>MLILASYFFEHALHIILFMYMRILMANVAARVVRADGSLFAHTFGGKYTGRDRFQPNRHQSKIWKCISLGSELVERQTLWMVGDGAAISTMDDTWVGALPLKIWPTFIDIDAMPNVVANLLDPNYNWMTEKLVSFGKILIEVILGLKRDNIGGPDRLIWAHSEKSAMDAYVIYNLESPQSTLIGQEIWKIKSQPQFLMMICRAMNDMLPTNDWLYQHRLRLNAACPWRCNQAENTVHVFGSCSFMAWIRSELERMNFHINPNCNSLLDALLDEMPIRMRSTKIKLLSSIICNTCKARNQRAHGEPFPPPSSIVLNAILDASDGNWATHLNLDSSWLSRH</sequence>
<comment type="caution">
    <text evidence="2">The sequence shown here is derived from an EMBL/GenBank/DDBJ whole genome shotgun (WGS) entry which is preliminary data.</text>
</comment>
<evidence type="ECO:0000313" key="2">
    <source>
        <dbReference type="EMBL" id="KAK8931199.1"/>
    </source>
</evidence>
<accession>A0AAP0B787</accession>
<dbReference type="InterPro" id="IPR026960">
    <property type="entry name" value="RVT-Znf"/>
</dbReference>
<proteinExistence type="predicted"/>
<name>A0AAP0B787_9ASPA</name>
<dbReference type="EMBL" id="JBBWWQ010000014">
    <property type="protein sequence ID" value="KAK8931199.1"/>
    <property type="molecule type" value="Genomic_DNA"/>
</dbReference>
<dbReference type="Proteomes" id="UP001418222">
    <property type="component" value="Unassembled WGS sequence"/>
</dbReference>
<gene>
    <name evidence="2" type="ORF">KSP39_PZI016407</name>
</gene>